<reference evidence="3" key="1">
    <citation type="journal article" date="2019" name="Int. J. Syst. Evol. Microbiol.">
        <title>The Global Catalogue of Microorganisms (GCM) 10K type strain sequencing project: providing services to taxonomists for standard genome sequencing and annotation.</title>
        <authorList>
            <consortium name="The Broad Institute Genomics Platform"/>
            <consortium name="The Broad Institute Genome Sequencing Center for Infectious Disease"/>
            <person name="Wu L."/>
            <person name="Ma J."/>
        </authorList>
    </citation>
    <scope>NUCLEOTIDE SEQUENCE [LARGE SCALE GENOMIC DNA]</scope>
    <source>
        <strain evidence="3">JCM 14900</strain>
    </source>
</reference>
<accession>A0ABP5BBS6</accession>
<gene>
    <name evidence="2" type="ORF">GCM10009775_32690</name>
</gene>
<feature type="domain" description="HTH cro/C1-type" evidence="1">
    <location>
        <begin position="7"/>
        <end position="61"/>
    </location>
</feature>
<dbReference type="SUPFAM" id="SSF47413">
    <property type="entry name" value="lambda repressor-like DNA-binding domains"/>
    <property type="match status" value="1"/>
</dbReference>
<dbReference type="CDD" id="cd00093">
    <property type="entry name" value="HTH_XRE"/>
    <property type="match status" value="1"/>
</dbReference>
<name>A0ABP5BBS6_9MICO</name>
<dbReference type="EMBL" id="BAAAOF010000008">
    <property type="protein sequence ID" value="GAA1938057.1"/>
    <property type="molecule type" value="Genomic_DNA"/>
</dbReference>
<proteinExistence type="predicted"/>
<dbReference type="InterPro" id="IPR010982">
    <property type="entry name" value="Lambda_DNA-bd_dom_sf"/>
</dbReference>
<dbReference type="Proteomes" id="UP001501343">
    <property type="component" value="Unassembled WGS sequence"/>
</dbReference>
<evidence type="ECO:0000313" key="2">
    <source>
        <dbReference type="EMBL" id="GAA1938057.1"/>
    </source>
</evidence>
<dbReference type="InterPro" id="IPR001387">
    <property type="entry name" value="Cro/C1-type_HTH"/>
</dbReference>
<evidence type="ECO:0000259" key="1">
    <source>
        <dbReference type="PROSITE" id="PS50943"/>
    </source>
</evidence>
<sequence length="193" mass="21186">MTIVDSLRRARRNSEVSLRDVAQRSGVGETNLSAIEHDRRTPTTATAERVADALGVTFVPVSVRGRTPAALSAAAIAAADDSGDHRLAYRQFIQLADDLIAVDPVTRVILSAEEPERTGKRWDDAVAALVEYRLTEAGAPLPAWVTRRQGNPDVTWEPQRSSRPLPIRADTEKVADPFRRRGILIEENELLSA</sequence>
<protein>
    <recommendedName>
        <fullName evidence="1">HTH cro/C1-type domain-containing protein</fullName>
    </recommendedName>
</protein>
<dbReference type="Pfam" id="PF13560">
    <property type="entry name" value="HTH_31"/>
    <property type="match status" value="1"/>
</dbReference>
<organism evidence="2 3">
    <name type="scientific">Microbacterium aoyamense</name>
    <dbReference type="NCBI Taxonomy" id="344166"/>
    <lineage>
        <taxon>Bacteria</taxon>
        <taxon>Bacillati</taxon>
        <taxon>Actinomycetota</taxon>
        <taxon>Actinomycetes</taxon>
        <taxon>Micrococcales</taxon>
        <taxon>Microbacteriaceae</taxon>
        <taxon>Microbacterium</taxon>
    </lineage>
</organism>
<dbReference type="Gene3D" id="1.10.260.40">
    <property type="entry name" value="lambda repressor-like DNA-binding domains"/>
    <property type="match status" value="1"/>
</dbReference>
<evidence type="ECO:0000313" key="3">
    <source>
        <dbReference type="Proteomes" id="UP001501343"/>
    </source>
</evidence>
<comment type="caution">
    <text evidence="2">The sequence shown here is derived from an EMBL/GenBank/DDBJ whole genome shotgun (WGS) entry which is preliminary data.</text>
</comment>
<dbReference type="SMART" id="SM00530">
    <property type="entry name" value="HTH_XRE"/>
    <property type="match status" value="1"/>
</dbReference>
<keyword evidence="3" id="KW-1185">Reference proteome</keyword>
<dbReference type="PROSITE" id="PS50943">
    <property type="entry name" value="HTH_CROC1"/>
    <property type="match status" value="1"/>
</dbReference>